<evidence type="ECO:0000256" key="9">
    <source>
        <dbReference type="ARBA" id="ARBA00036527"/>
    </source>
</evidence>
<dbReference type="GO" id="GO:0000166">
    <property type="term" value="F:nucleotide binding"/>
    <property type="evidence" value="ECO:0007669"/>
    <property type="project" value="UniProtKB-KW"/>
</dbReference>
<evidence type="ECO:0000256" key="5">
    <source>
        <dbReference type="ARBA" id="ARBA00023055"/>
    </source>
</evidence>
<dbReference type="GeneTree" id="ENSGT00940000159323"/>
<evidence type="ECO:0000313" key="16">
    <source>
        <dbReference type="VGNC" id="VGNC:77438"/>
    </source>
</evidence>
<dbReference type="Gene3D" id="3.40.50.12780">
    <property type="entry name" value="N-terminal domain of ligase-like"/>
    <property type="match status" value="1"/>
</dbReference>
<proteinExistence type="inferred from homology"/>
<dbReference type="Bgee" id="ENSMMUG00000000194">
    <property type="expression patterns" value="Expressed in cerebellar cortex and 21 other cell types or tissues"/>
</dbReference>
<dbReference type="FunFam" id="3.30.300.30:FF:000002">
    <property type="entry name" value="Long-chain fatty acid transport protein 1"/>
    <property type="match status" value="1"/>
</dbReference>
<feature type="domain" description="AMP-binding enzyme C-terminal" evidence="13">
    <location>
        <begin position="507"/>
        <end position="582"/>
    </location>
</feature>
<gene>
    <name evidence="14 16" type="primary">SLC27A1</name>
</gene>
<dbReference type="Proteomes" id="UP000006718">
    <property type="component" value="Chromosome 19"/>
</dbReference>
<dbReference type="PANTHER" id="PTHR43107">
    <property type="entry name" value="LONG-CHAIN FATTY ACID TRANSPORT PROTEIN"/>
    <property type="match status" value="1"/>
</dbReference>
<evidence type="ECO:0000256" key="2">
    <source>
        <dbReference type="ARBA" id="ARBA00022598"/>
    </source>
</evidence>
<evidence type="ECO:0000256" key="11">
    <source>
        <dbReference type="ARBA" id="ARBA00048666"/>
    </source>
</evidence>
<dbReference type="PROSITE" id="PS00455">
    <property type="entry name" value="AMP_BINDING"/>
    <property type="match status" value="1"/>
</dbReference>
<evidence type="ECO:0000313" key="15">
    <source>
        <dbReference type="Proteomes" id="UP000006718"/>
    </source>
</evidence>
<keyword evidence="6" id="KW-0443">Lipid metabolism</keyword>
<dbReference type="VEuPathDB" id="HostDB:ENSMMUG00000000194"/>
<dbReference type="InterPro" id="IPR020845">
    <property type="entry name" value="AMP-binding_CS"/>
</dbReference>
<name>A0A5F8AH02_MACMU</name>
<dbReference type="Pfam" id="PF00501">
    <property type="entry name" value="AMP-binding"/>
    <property type="match status" value="1"/>
</dbReference>
<reference evidence="14" key="3">
    <citation type="submission" date="2025-08" db="UniProtKB">
        <authorList>
            <consortium name="Ensembl"/>
        </authorList>
    </citation>
    <scope>IDENTIFICATION</scope>
    <source>
        <strain evidence="14">17573</strain>
    </source>
</reference>
<keyword evidence="2" id="KW-0436">Ligase</keyword>
<accession>A0A5F8AH02</accession>
<protein>
    <recommendedName>
        <fullName evidence="8">long-chain-fatty-acid--CoA ligase</fullName>
        <ecNumber evidence="8">6.2.1.3</ecNumber>
    </recommendedName>
    <alternativeName>
        <fullName evidence="10">Long-chain-fatty-acid--CoA ligase</fullName>
    </alternativeName>
</protein>
<organism evidence="14 15">
    <name type="scientific">Macaca mulatta</name>
    <name type="common">Rhesus macaque</name>
    <dbReference type="NCBI Taxonomy" id="9544"/>
    <lineage>
        <taxon>Eukaryota</taxon>
        <taxon>Metazoa</taxon>
        <taxon>Chordata</taxon>
        <taxon>Craniata</taxon>
        <taxon>Vertebrata</taxon>
        <taxon>Euteleostomi</taxon>
        <taxon>Mammalia</taxon>
        <taxon>Eutheria</taxon>
        <taxon>Euarchontoglires</taxon>
        <taxon>Primates</taxon>
        <taxon>Haplorrhini</taxon>
        <taxon>Catarrhini</taxon>
        <taxon>Cercopithecidae</taxon>
        <taxon>Cercopithecinae</taxon>
        <taxon>Macaca</taxon>
    </lineage>
</organism>
<dbReference type="InterPro" id="IPR000873">
    <property type="entry name" value="AMP-dep_synth/lig_dom"/>
</dbReference>
<evidence type="ECO:0000256" key="6">
    <source>
        <dbReference type="ARBA" id="ARBA00023098"/>
    </source>
</evidence>
<evidence type="ECO:0000259" key="13">
    <source>
        <dbReference type="Pfam" id="PF13193"/>
    </source>
</evidence>
<evidence type="ECO:0000259" key="12">
    <source>
        <dbReference type="Pfam" id="PF00501"/>
    </source>
</evidence>
<reference evidence="14" key="4">
    <citation type="submission" date="2025-09" db="UniProtKB">
        <authorList>
            <consortium name="Ensembl"/>
        </authorList>
    </citation>
    <scope>IDENTIFICATION</scope>
    <source>
        <strain evidence="14">17573</strain>
    </source>
</reference>
<dbReference type="PANTHER" id="PTHR43107:SF7">
    <property type="entry name" value="LONG-CHAIN FATTY ACID TRANSPORT PROTEIN 1"/>
    <property type="match status" value="1"/>
</dbReference>
<sequence>MRAPGAGTASVVSLALLWLLGLPWTWSAVAALGVYVGSGGWRFLRIVCKTARRDLFGLSVLIRVRLELRRHQRAGHTIPRIFQAVVQRQPERLALVDAGTGECWTFVQLDAYSNAVANLFRQLGFAPGDVVAVFLEGRPEFVGLWLGLAKAGMEAALLNVNLRREPLAFCLGTSGAKALIFGGEMAAAVAEVSGHLGKSLIKFCSGDLGPEGILPDTHLLDPLLKEASTAPLAQIPSKGMDDRLFYIYTSGTTGLPKAAIVVHSRYYRMAAFGHHAYRMQAADVLYDCLPLYHSAGNIIGVGQCLIYGLTVVLRKKFSASRFWDDCIKYNCTVVQYIGEICRYLLKQPVREAERRHRVRLAVGNGLRPAIWEEFTQRFGVRQIGEFYGATECNCSIANMDGKVRTSRAPGQVSQFRDGHCLLLLGPLGSIKQPGLARKVPPRRVQYWRKESSWDCRCTTRGLMHSMQEESSSLHSDVLVMDELGYMYFRDRSGDTFRWRGENVSTTEVEGVLSRLLGQTDVAVYGVAVPGVEGKAGMAAIADPHSLLDPNAMYQELQKVLAPYARPIFLRLLPQVDTTGTFKIQKTRLQREGFDPRQTSDQLFFLDLKQGHYLPLNEVVYTRICSGAFSL</sequence>
<evidence type="ECO:0000256" key="8">
    <source>
        <dbReference type="ARBA" id="ARBA00026121"/>
    </source>
</evidence>
<dbReference type="VGNC" id="VGNC:77438">
    <property type="gene designation" value="SLC27A1"/>
</dbReference>
<dbReference type="ExpressionAtlas" id="A0A5F8AH02">
    <property type="expression patterns" value="baseline"/>
</dbReference>
<dbReference type="InterPro" id="IPR045851">
    <property type="entry name" value="AMP-bd_C_sf"/>
</dbReference>
<comment type="similarity">
    <text evidence="1">Belongs to the ATP-dependent AMP-binding enzyme family.</text>
</comment>
<comment type="catalytic activity">
    <reaction evidence="9">
        <text>a very long-chain fatty acid + ATP + CoA = a very long-chain fatty acyl-CoA + AMP + diphosphate</text>
        <dbReference type="Rhea" id="RHEA:54536"/>
        <dbReference type="ChEBI" id="CHEBI:30616"/>
        <dbReference type="ChEBI" id="CHEBI:33019"/>
        <dbReference type="ChEBI" id="CHEBI:57287"/>
        <dbReference type="ChEBI" id="CHEBI:58950"/>
        <dbReference type="ChEBI" id="CHEBI:138261"/>
        <dbReference type="ChEBI" id="CHEBI:456215"/>
    </reaction>
    <physiologicalReaction direction="left-to-right" evidence="9">
        <dbReference type="Rhea" id="RHEA:54537"/>
    </physiologicalReaction>
</comment>
<dbReference type="EC" id="6.2.1.3" evidence="8"/>
<dbReference type="Pfam" id="PF13193">
    <property type="entry name" value="AMP-binding_C"/>
    <property type="match status" value="1"/>
</dbReference>
<dbReference type="InterPro" id="IPR042099">
    <property type="entry name" value="ANL_N_sf"/>
</dbReference>
<evidence type="ECO:0000256" key="4">
    <source>
        <dbReference type="ARBA" id="ARBA00022832"/>
    </source>
</evidence>
<keyword evidence="5" id="KW-0813">Transport</keyword>
<keyword evidence="5" id="KW-0445">Lipid transport</keyword>
<evidence type="ECO:0000313" key="14">
    <source>
        <dbReference type="Ensembl" id="ENSMMUP00000076254.1"/>
    </source>
</evidence>
<dbReference type="GO" id="GO:0015908">
    <property type="term" value="P:fatty acid transport"/>
    <property type="evidence" value="ECO:0007669"/>
    <property type="project" value="UniProtKB-ARBA"/>
</dbReference>
<keyword evidence="15" id="KW-1185">Reference proteome</keyword>
<reference evidence="15" key="1">
    <citation type="journal article" date="2007" name="Science">
        <title>Evolutionary and biomedical insights from the rhesus macaque genome.</title>
        <authorList>
            <person name="Gibbs R.A."/>
            <person name="Rogers J."/>
            <person name="Katze M.G."/>
            <person name="Bumgarner R."/>
            <person name="Weinstock G.M."/>
            <person name="Mardis E.R."/>
            <person name="Remington K.A."/>
            <person name="Strausberg R.L."/>
            <person name="Venter J.C."/>
            <person name="Wilson R.K."/>
            <person name="Batzer M.A."/>
            <person name="Bustamante C.D."/>
            <person name="Eichler E.E."/>
            <person name="Hahn M.W."/>
            <person name="Hardison R.C."/>
            <person name="Makova K.D."/>
            <person name="Miller W."/>
            <person name="Milosavljevic A."/>
            <person name="Palermo R.E."/>
            <person name="Siepel A."/>
            <person name="Sikela J.M."/>
            <person name="Attaway T."/>
            <person name="Bell S."/>
            <person name="Bernard K.E."/>
            <person name="Buhay C.J."/>
            <person name="Chandrabose M.N."/>
            <person name="Dao M."/>
            <person name="Davis C."/>
            <person name="Delehaunty K.D."/>
            <person name="Ding Y."/>
            <person name="Dinh H.H."/>
            <person name="Dugan-Rocha S."/>
            <person name="Fulton L.A."/>
            <person name="Gabisi R.A."/>
            <person name="Garner T.T."/>
            <person name="Godfrey J."/>
            <person name="Hawes A.C."/>
            <person name="Hernandez J."/>
            <person name="Hines S."/>
            <person name="Holder M."/>
            <person name="Hume J."/>
            <person name="Jhangiani S.N."/>
            <person name="Joshi V."/>
            <person name="Khan Z.M."/>
            <person name="Kirkness E.F."/>
            <person name="Cree A."/>
            <person name="Fowler R.G."/>
            <person name="Lee S."/>
            <person name="Lewis L.R."/>
            <person name="Li Z."/>
            <person name="Liu Y.-S."/>
            <person name="Moore S.M."/>
            <person name="Muzny D."/>
            <person name="Nazareth L.V."/>
            <person name="Ngo D.N."/>
            <person name="Okwuonu G.O."/>
            <person name="Pai G."/>
            <person name="Parker D."/>
            <person name="Paul H.A."/>
            <person name="Pfannkoch C."/>
            <person name="Pohl C.S."/>
            <person name="Rogers Y.-H.C."/>
            <person name="Ruiz S.J."/>
            <person name="Sabo A."/>
            <person name="Santibanez J."/>
            <person name="Schneider B.W."/>
            <person name="Smith S.M."/>
            <person name="Sodergren E."/>
            <person name="Svatek A.F."/>
            <person name="Utterback T.R."/>
            <person name="Vattathil S."/>
            <person name="Warren W."/>
            <person name="White C.S."/>
            <person name="Chinwalla A.T."/>
            <person name="Feng Y."/>
            <person name="Halpern A.L."/>
            <person name="Hillier L.W."/>
            <person name="Huang X."/>
            <person name="Minx P."/>
            <person name="Nelson J.O."/>
            <person name="Pepin K.H."/>
            <person name="Qin X."/>
            <person name="Sutton G.G."/>
            <person name="Venter E."/>
            <person name="Walenz B.P."/>
            <person name="Wallis J.W."/>
            <person name="Worley K.C."/>
            <person name="Yang S.-P."/>
            <person name="Jones S.M."/>
            <person name="Marra M.A."/>
            <person name="Rocchi M."/>
            <person name="Schein J.E."/>
            <person name="Baertsch R."/>
            <person name="Clarke L."/>
            <person name="Csuros M."/>
            <person name="Glasscock J."/>
            <person name="Harris R.A."/>
            <person name="Havlak P."/>
            <person name="Jackson A.R."/>
            <person name="Jiang H."/>
            <person name="Liu Y."/>
            <person name="Messina D.N."/>
            <person name="Shen Y."/>
            <person name="Song H.X.-Z."/>
            <person name="Wylie T."/>
            <person name="Zhang L."/>
            <person name="Birney E."/>
            <person name="Han K."/>
            <person name="Konkel M.K."/>
            <person name="Lee J."/>
            <person name="Smit A.F.A."/>
            <person name="Ullmer B."/>
            <person name="Wang H."/>
            <person name="Xing J."/>
            <person name="Burhans R."/>
            <person name="Cheng Z."/>
            <person name="Karro J.E."/>
            <person name="Ma J."/>
            <person name="Raney B."/>
            <person name="She X."/>
            <person name="Cox M.J."/>
            <person name="Demuth J.P."/>
            <person name="Dumas L.J."/>
            <person name="Han S.-G."/>
            <person name="Hopkins J."/>
            <person name="Karimpour-Fard A."/>
            <person name="Kim Y.H."/>
            <person name="Pollack J.R."/>
            <person name="Vinar T."/>
            <person name="Addo-Quaye C."/>
            <person name="Degenhardt J."/>
            <person name="Denby A."/>
            <person name="Hubisz M.J."/>
            <person name="Indap A."/>
            <person name="Kosiol C."/>
            <person name="Lahn B.T."/>
            <person name="Lawson H.A."/>
            <person name="Marklein A."/>
            <person name="Nielsen R."/>
            <person name="Vallender E.J."/>
            <person name="Clark A.G."/>
            <person name="Ferguson B."/>
            <person name="Hernandez R.D."/>
            <person name="Hirani K."/>
            <person name="Kehrer-Sawatzki H."/>
            <person name="Kolb J."/>
            <person name="Patil S."/>
            <person name="Pu L.-L."/>
            <person name="Ren Y."/>
            <person name="Smith D.G."/>
            <person name="Wheeler D.A."/>
            <person name="Schenck I."/>
            <person name="Ball E.V."/>
            <person name="Chen R."/>
            <person name="Cooper D.N."/>
            <person name="Giardine B."/>
            <person name="Hsu F."/>
            <person name="Kent W.J."/>
            <person name="Lesk A."/>
            <person name="Nelson D.L."/>
            <person name="O'brien W.E."/>
            <person name="Pruefer K."/>
            <person name="Stenson P.D."/>
            <person name="Wallace J.C."/>
            <person name="Ke H."/>
            <person name="Liu X.-M."/>
            <person name="Wang P."/>
            <person name="Xiang A.P."/>
            <person name="Yang F."/>
            <person name="Barber G.P."/>
            <person name="Haussler D."/>
            <person name="Karolchik D."/>
            <person name="Kern A.D."/>
            <person name="Kuhn R.M."/>
            <person name="Smith K.E."/>
            <person name="Zwieg A.S."/>
        </authorList>
    </citation>
    <scope>NUCLEOTIDE SEQUENCE [LARGE SCALE GENOMIC DNA]</scope>
    <source>
        <strain evidence="15">17573</strain>
    </source>
</reference>
<keyword evidence="4" id="KW-0276">Fatty acid metabolism</keyword>
<dbReference type="Ensembl" id="ENSMMUT00000105710.1">
    <property type="protein sequence ID" value="ENSMMUP00000076254.1"/>
    <property type="gene ID" value="ENSMMUG00000000194.4"/>
</dbReference>
<dbReference type="InterPro" id="IPR025110">
    <property type="entry name" value="AMP-bd_C"/>
</dbReference>
<comment type="catalytic activity">
    <reaction evidence="7">
        <text>a long-chain fatty acid + ATP + CoA = a long-chain fatty acyl-CoA + AMP + diphosphate</text>
        <dbReference type="Rhea" id="RHEA:15421"/>
        <dbReference type="ChEBI" id="CHEBI:30616"/>
        <dbReference type="ChEBI" id="CHEBI:33019"/>
        <dbReference type="ChEBI" id="CHEBI:57287"/>
        <dbReference type="ChEBI" id="CHEBI:57560"/>
        <dbReference type="ChEBI" id="CHEBI:83139"/>
        <dbReference type="ChEBI" id="CHEBI:456215"/>
        <dbReference type="EC" id="6.2.1.3"/>
    </reaction>
    <physiologicalReaction direction="left-to-right" evidence="7">
        <dbReference type="Rhea" id="RHEA:15422"/>
    </physiologicalReaction>
</comment>
<evidence type="ECO:0000256" key="1">
    <source>
        <dbReference type="ARBA" id="ARBA00006432"/>
    </source>
</evidence>
<evidence type="ECO:0000256" key="3">
    <source>
        <dbReference type="ARBA" id="ARBA00022741"/>
    </source>
</evidence>
<feature type="domain" description="AMP-dependent synthetase/ligase" evidence="12">
    <location>
        <begin position="82"/>
        <end position="404"/>
    </location>
</feature>
<keyword evidence="3" id="KW-0547">Nucleotide-binding</keyword>
<comment type="catalytic activity">
    <reaction evidence="11">
        <text>tetracosanoate + ATP + CoA = tetracosanoyl-CoA + AMP + diphosphate</text>
        <dbReference type="Rhea" id="RHEA:33639"/>
        <dbReference type="ChEBI" id="CHEBI:30616"/>
        <dbReference type="ChEBI" id="CHEBI:31014"/>
        <dbReference type="ChEBI" id="CHEBI:33019"/>
        <dbReference type="ChEBI" id="CHEBI:57287"/>
        <dbReference type="ChEBI" id="CHEBI:65052"/>
        <dbReference type="ChEBI" id="CHEBI:456215"/>
    </reaction>
    <physiologicalReaction direction="left-to-right" evidence="11">
        <dbReference type="Rhea" id="RHEA:33640"/>
    </physiologicalReaction>
</comment>
<evidence type="ECO:0000256" key="7">
    <source>
        <dbReference type="ARBA" id="ARBA00024484"/>
    </source>
</evidence>
<dbReference type="AlphaFoldDB" id="A0A5F8AH02"/>
<dbReference type="Gene3D" id="3.30.300.30">
    <property type="match status" value="1"/>
</dbReference>
<dbReference type="GO" id="GO:0004467">
    <property type="term" value="F:long-chain fatty acid-CoA ligase activity"/>
    <property type="evidence" value="ECO:0007669"/>
    <property type="project" value="UniProtKB-EC"/>
</dbReference>
<reference evidence="14" key="2">
    <citation type="submission" date="2019-01" db="EMBL/GenBank/DDBJ databases">
        <authorList>
            <person name="Graves T."/>
            <person name="Eichler E.E."/>
            <person name="Wilson R.K."/>
        </authorList>
    </citation>
    <scope>NUCLEOTIDE SEQUENCE [LARGE SCALE GENOMIC DNA]</scope>
    <source>
        <strain evidence="14">17573</strain>
    </source>
</reference>
<dbReference type="SUPFAM" id="SSF56801">
    <property type="entry name" value="Acetyl-CoA synthetase-like"/>
    <property type="match status" value="1"/>
</dbReference>
<evidence type="ECO:0000256" key="10">
    <source>
        <dbReference type="ARBA" id="ARBA00041297"/>
    </source>
</evidence>